<feature type="compositionally biased region" description="Low complexity" evidence="2">
    <location>
        <begin position="98"/>
        <end position="109"/>
    </location>
</feature>
<organism evidence="4 5">
    <name type="scientific">Aureobasidium melanogenum (strain CBS 110374)</name>
    <name type="common">Aureobasidium pullulans var. melanogenum</name>
    <dbReference type="NCBI Taxonomy" id="1043003"/>
    <lineage>
        <taxon>Eukaryota</taxon>
        <taxon>Fungi</taxon>
        <taxon>Dikarya</taxon>
        <taxon>Ascomycota</taxon>
        <taxon>Pezizomycotina</taxon>
        <taxon>Dothideomycetes</taxon>
        <taxon>Dothideomycetidae</taxon>
        <taxon>Dothideales</taxon>
        <taxon>Saccotheciaceae</taxon>
        <taxon>Aureobasidium</taxon>
    </lineage>
</organism>
<dbReference type="RefSeq" id="XP_040878824.1">
    <property type="nucleotide sequence ID" value="XM_041019015.1"/>
</dbReference>
<feature type="region of interest" description="Disordered" evidence="2">
    <location>
        <begin position="1"/>
        <end position="218"/>
    </location>
</feature>
<reference evidence="4 5" key="1">
    <citation type="journal article" date="2014" name="BMC Genomics">
        <title>Genome sequencing of four Aureobasidium pullulans varieties: biotechnological potential, stress tolerance, and description of new species.</title>
        <authorList>
            <person name="Gostin Ar C."/>
            <person name="Ohm R.A."/>
            <person name="Kogej T."/>
            <person name="Sonjak S."/>
            <person name="Turk M."/>
            <person name="Zajc J."/>
            <person name="Zalar P."/>
            <person name="Grube M."/>
            <person name="Sun H."/>
            <person name="Han J."/>
            <person name="Sharma A."/>
            <person name="Chiniquy J."/>
            <person name="Ngan C.Y."/>
            <person name="Lipzen A."/>
            <person name="Barry K."/>
            <person name="Grigoriev I.V."/>
            <person name="Gunde-Cimerman N."/>
        </authorList>
    </citation>
    <scope>NUCLEOTIDE SEQUENCE [LARGE SCALE GENOMIC DNA]</scope>
    <source>
        <strain evidence="4 5">CBS 110374</strain>
    </source>
</reference>
<name>A0A074WH63_AURM1</name>
<feature type="compositionally biased region" description="Polar residues" evidence="2">
    <location>
        <begin position="251"/>
        <end position="264"/>
    </location>
</feature>
<accession>A0A074WH63</accession>
<feature type="compositionally biased region" description="Polar residues" evidence="2">
    <location>
        <begin position="203"/>
        <end position="218"/>
    </location>
</feature>
<evidence type="ECO:0000256" key="2">
    <source>
        <dbReference type="SAM" id="MobiDB-lite"/>
    </source>
</evidence>
<sequence length="855" mass="93357">PTSYGHGDRRKKPVVTYGRPARNPTFSTTSVKSFYDESRNAASTSKLKRPTAVTIRKSKDADDEFDVPMSDDEPTAVPIKSKKNHKLPTKTSPLSARGNDNGNNNGDVDSASPRKRKRTVSQTARSSVIRPLAKVNKSQEVKTETEKVDVESAQLRRSERQVATGTPTASAPSQNTNRHVAHAKRSVGSSTKSACPLSPAVASPTSPADSVSSIATTPKQKKLWHELLLSDPPDEVVQSSTPNPMHLSPHRTPNQPNPTMSQPFVTNVPVTAKARIVDRLKGKTVPAQSSDESSEDEANEPCEGMLSQNLELPRISVHSEPQESTQHSQSQSRVQRQLSSTSQGAQRVTYARSRTYLQDSLEDMIFGDLPIDATERPIASARRTKTSPRKTSKSKVSVNHDSDEESVQGIRSIHDLRAAGHNSRFMDDVTRLLDDIKNPKPSTRSQRRMALMELFGTLADDDFASRFVENGFNASIIAQFKHAGMDVLADMLLCVVLTRIAQASASLLQGGVLDFLASYLDETKDINQIARERKSNMSKVAQSDYVEFMEKFRSSDIWEDCSPEYLSPSSVALVSINCIVVAHRRNKNSGTILSPHTASKLVSLATNHTSGPEHTSQAVINRALSTLEAATTLDVDSTSSDVWSGEILAQLAAALPRFLSMSRPSQELALRFCCSVTNDNKANSSVFCESHTIQLIVSLIINGFNSRSSSVEVELDSDHDLLVLALGLMINLTGVSDAAREHVARVKDQGLVTLVDIFVKGQKKAAESQSEEEMQAHIPYAWLSVLLGYICLNKGIRAQISDRLPGENGTVLVDAVEGIAQMSQQVDSQVAEEEREISSGFTQKLRALVADLRDG</sequence>
<evidence type="ECO:0000256" key="1">
    <source>
        <dbReference type="ARBA" id="ARBA00006854"/>
    </source>
</evidence>
<evidence type="ECO:0000313" key="5">
    <source>
        <dbReference type="Proteomes" id="UP000030672"/>
    </source>
</evidence>
<dbReference type="STRING" id="1043003.A0A074WH63"/>
<dbReference type="InterPro" id="IPR022771">
    <property type="entry name" value="WAPL_C"/>
</dbReference>
<feature type="domain" description="Wings apart-like protein C-terminal" evidence="3">
    <location>
        <begin position="410"/>
        <end position="738"/>
    </location>
</feature>
<evidence type="ECO:0000259" key="3">
    <source>
        <dbReference type="Pfam" id="PF07814"/>
    </source>
</evidence>
<dbReference type="Gene3D" id="1.25.10.10">
    <property type="entry name" value="Leucine-rich Repeat Variant"/>
    <property type="match status" value="1"/>
</dbReference>
<feature type="compositionally biased region" description="Basic and acidic residues" evidence="2">
    <location>
        <begin position="137"/>
        <end position="160"/>
    </location>
</feature>
<protein>
    <recommendedName>
        <fullName evidence="3">Wings apart-like protein C-terminal domain-containing protein</fullName>
    </recommendedName>
</protein>
<dbReference type="GeneID" id="63912388"/>
<feature type="non-terminal residue" evidence="4">
    <location>
        <position position="1"/>
    </location>
</feature>
<evidence type="ECO:0000313" key="4">
    <source>
        <dbReference type="EMBL" id="KEQ61801.1"/>
    </source>
</evidence>
<dbReference type="Pfam" id="PF07814">
    <property type="entry name" value="WAPL"/>
    <property type="match status" value="1"/>
</dbReference>
<dbReference type="InterPro" id="IPR011989">
    <property type="entry name" value="ARM-like"/>
</dbReference>
<feature type="compositionally biased region" description="Polar residues" evidence="2">
    <location>
        <begin position="161"/>
        <end position="178"/>
    </location>
</feature>
<dbReference type="InterPro" id="IPR039874">
    <property type="entry name" value="WAPL"/>
</dbReference>
<feature type="region of interest" description="Disordered" evidence="2">
    <location>
        <begin position="377"/>
        <end position="408"/>
    </location>
</feature>
<comment type="similarity">
    <text evidence="1">Belongs to the WAPL family.</text>
</comment>
<feature type="region of interest" description="Disordered" evidence="2">
    <location>
        <begin position="277"/>
        <end position="302"/>
    </location>
</feature>
<dbReference type="SUPFAM" id="SSF48371">
    <property type="entry name" value="ARM repeat"/>
    <property type="match status" value="1"/>
</dbReference>
<dbReference type="EMBL" id="KL584836">
    <property type="protein sequence ID" value="KEQ61801.1"/>
    <property type="molecule type" value="Genomic_DNA"/>
</dbReference>
<dbReference type="Proteomes" id="UP000030672">
    <property type="component" value="Unassembled WGS sequence"/>
</dbReference>
<feature type="compositionally biased region" description="Low complexity" evidence="2">
    <location>
        <begin position="324"/>
        <end position="343"/>
    </location>
</feature>
<dbReference type="PANTHER" id="PTHR22100">
    <property type="entry name" value="WINGS APART-LIKE PROTEIN HOMOLOG"/>
    <property type="match status" value="1"/>
</dbReference>
<proteinExistence type="inferred from homology"/>
<keyword evidence="5" id="KW-1185">Reference proteome</keyword>
<feature type="compositionally biased region" description="Acidic residues" evidence="2">
    <location>
        <begin position="61"/>
        <end position="74"/>
    </location>
</feature>
<gene>
    <name evidence="4" type="ORF">M437DRAFT_21268</name>
</gene>
<dbReference type="InterPro" id="IPR016024">
    <property type="entry name" value="ARM-type_fold"/>
</dbReference>
<dbReference type="AlphaFoldDB" id="A0A074WH63"/>
<feature type="compositionally biased region" description="Basic residues" evidence="2">
    <location>
        <begin position="382"/>
        <end position="393"/>
    </location>
</feature>
<feature type="region of interest" description="Disordered" evidence="2">
    <location>
        <begin position="231"/>
        <end position="264"/>
    </location>
</feature>
<dbReference type="PANTHER" id="PTHR22100:SF13">
    <property type="entry name" value="WINGS APART-LIKE PROTEIN HOMOLOG"/>
    <property type="match status" value="1"/>
</dbReference>
<feature type="non-terminal residue" evidence="4">
    <location>
        <position position="855"/>
    </location>
</feature>
<dbReference type="HOGENOM" id="CLU_334230_0_0_1"/>
<feature type="region of interest" description="Disordered" evidence="2">
    <location>
        <begin position="317"/>
        <end position="348"/>
    </location>
</feature>